<protein>
    <submittedName>
        <fullName evidence="2">Uncharacterized protein</fullName>
    </submittedName>
</protein>
<proteinExistence type="predicted"/>
<evidence type="ECO:0000313" key="3">
    <source>
        <dbReference type="Proteomes" id="UP000037035"/>
    </source>
</evidence>
<keyword evidence="1" id="KW-0812">Transmembrane</keyword>
<dbReference type="Proteomes" id="UP000037035">
    <property type="component" value="Unassembled WGS sequence"/>
</dbReference>
<keyword evidence="3" id="KW-1185">Reference proteome</keyword>
<evidence type="ECO:0000256" key="1">
    <source>
        <dbReference type="SAM" id="Phobius"/>
    </source>
</evidence>
<keyword evidence="1" id="KW-1133">Transmembrane helix</keyword>
<feature type="transmembrane region" description="Helical" evidence="1">
    <location>
        <begin position="218"/>
        <end position="240"/>
    </location>
</feature>
<keyword evidence="1" id="KW-0472">Membrane</keyword>
<dbReference type="VEuPathDB" id="FungiDB:VP01_173g2"/>
<dbReference type="EMBL" id="LAVV01006548">
    <property type="protein sequence ID" value="KNZ59399.1"/>
    <property type="molecule type" value="Genomic_DNA"/>
</dbReference>
<reference evidence="2 3" key="1">
    <citation type="submission" date="2015-08" db="EMBL/GenBank/DDBJ databases">
        <title>Next Generation Sequencing and Analysis of the Genome of Puccinia sorghi L Schw, the Causal Agent of Maize Common Rust.</title>
        <authorList>
            <person name="Rochi L."/>
            <person name="Burguener G."/>
            <person name="Darino M."/>
            <person name="Turjanski A."/>
            <person name="Kreff E."/>
            <person name="Dieguez M.J."/>
            <person name="Sacco F."/>
        </authorList>
    </citation>
    <scope>NUCLEOTIDE SEQUENCE [LARGE SCALE GENOMIC DNA]</scope>
    <source>
        <strain evidence="2 3">RO10H11247</strain>
    </source>
</reference>
<name>A0A0L6VFA3_9BASI</name>
<accession>A0A0L6VFA3</accession>
<evidence type="ECO:0000313" key="2">
    <source>
        <dbReference type="EMBL" id="KNZ59399.1"/>
    </source>
</evidence>
<organism evidence="2 3">
    <name type="scientific">Puccinia sorghi</name>
    <dbReference type="NCBI Taxonomy" id="27349"/>
    <lineage>
        <taxon>Eukaryota</taxon>
        <taxon>Fungi</taxon>
        <taxon>Dikarya</taxon>
        <taxon>Basidiomycota</taxon>
        <taxon>Pucciniomycotina</taxon>
        <taxon>Pucciniomycetes</taxon>
        <taxon>Pucciniales</taxon>
        <taxon>Pucciniaceae</taxon>
        <taxon>Puccinia</taxon>
    </lineage>
</organism>
<sequence>MKNVAHIEDRNSFEYIIFNLINCHCQEKLAQMPAVDMQKVPGSFCFTVSKHLHMQTCGVWMAAWLENPECQLQAVEKQPFVCLSFRLKYIVFTSLEFKNDQSGLFHKLISSSLTHEFSTEFRDTSDWFLLLFMYHSALPWKFQECPSGGIKNIKIKRGGSPHGQMLKPLDIVELAQVGHRTNLSYANGGYGSYFLKCFIFSKENYFNIFGSTPGFLNVFFYISDISLFWGVIIFFFLEFFQYIWEKSLKLPKCISLPSEKKHSVSQVLCQKYIHQVHQVCFYGTHMQLISSAIQLEIFCNLVETWLDVILKEYQTLHQDTKKPLPMMQSQGFDKYPSREINFIMALSLPCLHNLWWYVMNTQSQKIDTVAMAGFEDRLGGELQWEWFIFCSVCVCGLVFERSTHHQLTQTKFLFLIQLYHWSNIMSCTVRLVESQAAEMNQVIKTYEKVWLATKLLLFGRVVLVLLRLRDWG</sequence>
<gene>
    <name evidence="2" type="ORF">VP01_173g2</name>
</gene>
<dbReference type="AlphaFoldDB" id="A0A0L6VFA3"/>
<comment type="caution">
    <text evidence="2">The sequence shown here is derived from an EMBL/GenBank/DDBJ whole genome shotgun (WGS) entry which is preliminary data.</text>
</comment>